<keyword evidence="1" id="KW-0472">Membrane</keyword>
<gene>
    <name evidence="2" type="ORF">H1D33_08590</name>
</gene>
<keyword evidence="1" id="KW-1133">Transmembrane helix</keyword>
<reference evidence="3" key="1">
    <citation type="submission" date="2020-07" db="EMBL/GenBank/DDBJ databases">
        <title>A new Micromonospora strain with potent antibiotic activity isolated from the microbiome of a mid-Atlantic deep-sea sponge.</title>
        <authorList>
            <person name="Back C.R."/>
            <person name="Stennett H.L."/>
            <person name="Williams S.E."/>
            <person name="Wang L."/>
            <person name="Ojeda Gomez J."/>
            <person name="Abdulle O.M."/>
            <person name="Duffy T."/>
            <person name="Hendry K.R."/>
            <person name="Powell D."/>
            <person name="Stach J.E."/>
            <person name="Essex-Lopresti A.E."/>
            <person name="Willis C.L."/>
            <person name="Curnow P."/>
            <person name="Race P.R."/>
        </authorList>
    </citation>
    <scope>NUCLEOTIDE SEQUENCE [LARGE SCALE GENOMIC DNA]</scope>
    <source>
        <strain evidence="3">28ISP2-46</strain>
    </source>
</reference>
<name>A0A7L6BAJ4_9ACTN</name>
<accession>A0A7L6BAJ4</accession>
<keyword evidence="3" id="KW-1185">Reference proteome</keyword>
<protein>
    <submittedName>
        <fullName evidence="2">Uncharacterized protein</fullName>
    </submittedName>
</protein>
<evidence type="ECO:0000256" key="1">
    <source>
        <dbReference type="SAM" id="Phobius"/>
    </source>
</evidence>
<evidence type="ECO:0000313" key="3">
    <source>
        <dbReference type="Proteomes" id="UP000510844"/>
    </source>
</evidence>
<dbReference type="Proteomes" id="UP000510844">
    <property type="component" value="Chromosome"/>
</dbReference>
<organism evidence="2 3">
    <name type="scientific">Micromonospora robiginosa</name>
    <dbReference type="NCBI Taxonomy" id="2749844"/>
    <lineage>
        <taxon>Bacteria</taxon>
        <taxon>Bacillati</taxon>
        <taxon>Actinomycetota</taxon>
        <taxon>Actinomycetes</taxon>
        <taxon>Micromonosporales</taxon>
        <taxon>Micromonosporaceae</taxon>
        <taxon>Micromonospora</taxon>
    </lineage>
</organism>
<proteinExistence type="predicted"/>
<evidence type="ECO:0000313" key="2">
    <source>
        <dbReference type="EMBL" id="QLQ38871.1"/>
    </source>
</evidence>
<dbReference type="KEGG" id="mfeu:H1D33_08590"/>
<dbReference type="RefSeq" id="WP_181571284.1">
    <property type="nucleotide sequence ID" value="NZ_CP059322.2"/>
</dbReference>
<feature type="transmembrane region" description="Helical" evidence="1">
    <location>
        <begin position="12"/>
        <end position="36"/>
    </location>
</feature>
<feature type="transmembrane region" description="Helical" evidence="1">
    <location>
        <begin position="112"/>
        <end position="135"/>
    </location>
</feature>
<keyword evidence="1" id="KW-0812">Transmembrane</keyword>
<reference evidence="2 3" key="2">
    <citation type="journal article" date="2021" name="Mar. Drugs">
        <title>A New Micromonospora Strain with Antibiotic Activity Isolated from the Microbiome of a Mid-Atlantic Deep-Sea Sponge.</title>
        <authorList>
            <person name="Back C.R."/>
            <person name="Stennett H.L."/>
            <person name="Williams S.E."/>
            <person name="Wang L."/>
            <person name="Ojeda Gomez J."/>
            <person name="Abdulle O.M."/>
            <person name="Duffy T."/>
            <person name="Neal C."/>
            <person name="Mantell J."/>
            <person name="Jepson M.A."/>
            <person name="Hendry K.R."/>
            <person name="Powell D."/>
            <person name="Stach J.E.M."/>
            <person name="Essex-Lopresti A.E."/>
            <person name="Willis C.L."/>
            <person name="Curnow P."/>
            <person name="Race P.R."/>
        </authorList>
    </citation>
    <scope>NUCLEOTIDE SEQUENCE [LARGE SCALE GENOMIC DNA]</scope>
    <source>
        <strain evidence="2 3">28ISP2-46</strain>
    </source>
</reference>
<dbReference type="EMBL" id="CP059322">
    <property type="protein sequence ID" value="QLQ38871.1"/>
    <property type="molecule type" value="Genomic_DNA"/>
</dbReference>
<dbReference type="AlphaFoldDB" id="A0A7L6BAJ4"/>
<sequence length="158" mass="16520">MRARADRWLERAVWVVLPVVALVCLGGGGRVSWLAWQAHVGAGTPGTYTSVSEECRKRVCTSTGDFVASDGGARRTDVGLKGGPRRMPPGATAPARDVGARSDVYGTASGGVGLVSVAFMLIGAAAAVAWAVMLVRAFRRRRTGPPGGEKGPLLYARR</sequence>